<proteinExistence type="inferred from homology"/>
<dbReference type="InterPro" id="IPR036388">
    <property type="entry name" value="WH-like_DNA-bd_sf"/>
</dbReference>
<dbReference type="Gene3D" id="1.10.1740.10">
    <property type="match status" value="1"/>
</dbReference>
<dbReference type="GO" id="GO:0006352">
    <property type="term" value="P:DNA-templated transcription initiation"/>
    <property type="evidence" value="ECO:0007669"/>
    <property type="project" value="InterPro"/>
</dbReference>
<evidence type="ECO:0000256" key="1">
    <source>
        <dbReference type="ARBA" id="ARBA00010641"/>
    </source>
</evidence>
<keyword evidence="5" id="KW-0804">Transcription</keyword>
<dbReference type="GO" id="GO:0016987">
    <property type="term" value="F:sigma factor activity"/>
    <property type="evidence" value="ECO:0007669"/>
    <property type="project" value="UniProtKB-KW"/>
</dbReference>
<dbReference type="InterPro" id="IPR014284">
    <property type="entry name" value="RNA_pol_sigma-70_dom"/>
</dbReference>
<dbReference type="RefSeq" id="WP_079686278.1">
    <property type="nucleotide sequence ID" value="NZ_FUZU01000001.1"/>
</dbReference>
<keyword evidence="4" id="KW-0238">DNA-binding</keyword>
<comment type="similarity">
    <text evidence="1">Belongs to the sigma-70 factor family. ECF subfamily.</text>
</comment>
<dbReference type="AlphaFoldDB" id="A0A1T5K3I1"/>
<sequence length="244" mass="28445">MKPGLYQYTDDQLVTEAKAGNSAAAEILFVRHNTFVSRLVKQFGGTAEEIKDVTQDIFIRVWEHLHGFEQQSSFTTWLYRITVNHVLQSKRKEKSQQRQITSGLWLEEDDSEESMLPENFLTDYFSGALLCLSEEQRITLVLADIFRMDHVQASYILKITPDAYRKRLSRSRKDLRNWISKKCSLLTPGNTCQCPKKKQCFIEEGKVNERTGKFERDYIRKVQTYIALHLEQTGTADLINFQIH</sequence>
<reference evidence="7" key="1">
    <citation type="submission" date="2017-02" db="EMBL/GenBank/DDBJ databases">
        <authorList>
            <person name="Peterson S.W."/>
        </authorList>
    </citation>
    <scope>NUCLEOTIDE SEQUENCE [LARGE SCALE GENOMIC DNA]</scope>
    <source>
        <strain evidence="7">DSM 25262</strain>
    </source>
</reference>
<dbReference type="InterPro" id="IPR007627">
    <property type="entry name" value="RNA_pol_sigma70_r2"/>
</dbReference>
<dbReference type="STRING" id="688867.SAMN05660236_1759"/>
<dbReference type="InterPro" id="IPR039425">
    <property type="entry name" value="RNA_pol_sigma-70-like"/>
</dbReference>
<dbReference type="Gene3D" id="1.10.10.10">
    <property type="entry name" value="Winged helix-like DNA-binding domain superfamily/Winged helix DNA-binding domain"/>
    <property type="match status" value="1"/>
</dbReference>
<dbReference type="OrthoDB" id="1027298at2"/>
<gene>
    <name evidence="7" type="ORF">SAMN05660236_1759</name>
</gene>
<evidence type="ECO:0000256" key="5">
    <source>
        <dbReference type="ARBA" id="ARBA00023163"/>
    </source>
</evidence>
<dbReference type="InterPro" id="IPR013324">
    <property type="entry name" value="RNA_pol_sigma_r3/r4-like"/>
</dbReference>
<dbReference type="Pfam" id="PF04542">
    <property type="entry name" value="Sigma70_r2"/>
    <property type="match status" value="1"/>
</dbReference>
<evidence type="ECO:0000256" key="4">
    <source>
        <dbReference type="ARBA" id="ARBA00023125"/>
    </source>
</evidence>
<dbReference type="NCBIfam" id="TIGR02937">
    <property type="entry name" value="sigma70-ECF"/>
    <property type="match status" value="1"/>
</dbReference>
<feature type="domain" description="RNA polymerase sigma-70 region 2" evidence="6">
    <location>
        <begin position="28"/>
        <end position="94"/>
    </location>
</feature>
<dbReference type="Proteomes" id="UP000190961">
    <property type="component" value="Unassembled WGS sequence"/>
</dbReference>
<organism evidence="7 8">
    <name type="scientific">Ohtaekwangia koreensis</name>
    <dbReference type="NCBI Taxonomy" id="688867"/>
    <lineage>
        <taxon>Bacteria</taxon>
        <taxon>Pseudomonadati</taxon>
        <taxon>Bacteroidota</taxon>
        <taxon>Cytophagia</taxon>
        <taxon>Cytophagales</taxon>
        <taxon>Fulvivirgaceae</taxon>
        <taxon>Ohtaekwangia</taxon>
    </lineage>
</organism>
<evidence type="ECO:0000256" key="2">
    <source>
        <dbReference type="ARBA" id="ARBA00023015"/>
    </source>
</evidence>
<keyword evidence="2" id="KW-0805">Transcription regulation</keyword>
<keyword evidence="3" id="KW-0731">Sigma factor</keyword>
<evidence type="ECO:0000256" key="3">
    <source>
        <dbReference type="ARBA" id="ARBA00023082"/>
    </source>
</evidence>
<accession>A0A1T5K3I1</accession>
<dbReference type="SUPFAM" id="SSF88946">
    <property type="entry name" value="Sigma2 domain of RNA polymerase sigma factors"/>
    <property type="match status" value="1"/>
</dbReference>
<evidence type="ECO:0000313" key="7">
    <source>
        <dbReference type="EMBL" id="SKC58085.1"/>
    </source>
</evidence>
<dbReference type="PANTHER" id="PTHR43133">
    <property type="entry name" value="RNA POLYMERASE ECF-TYPE SIGMA FACTO"/>
    <property type="match status" value="1"/>
</dbReference>
<evidence type="ECO:0000313" key="8">
    <source>
        <dbReference type="Proteomes" id="UP000190961"/>
    </source>
</evidence>
<name>A0A1T5K3I1_9BACT</name>
<dbReference type="InterPro" id="IPR013325">
    <property type="entry name" value="RNA_pol_sigma_r2"/>
</dbReference>
<dbReference type="SUPFAM" id="SSF88659">
    <property type="entry name" value="Sigma3 and sigma4 domains of RNA polymerase sigma factors"/>
    <property type="match status" value="1"/>
</dbReference>
<keyword evidence="8" id="KW-1185">Reference proteome</keyword>
<protein>
    <submittedName>
        <fullName evidence="7">RNA polymerase sigma factor, sigma-70 family</fullName>
    </submittedName>
</protein>
<evidence type="ECO:0000259" key="6">
    <source>
        <dbReference type="Pfam" id="PF04542"/>
    </source>
</evidence>
<dbReference type="GO" id="GO:0003677">
    <property type="term" value="F:DNA binding"/>
    <property type="evidence" value="ECO:0007669"/>
    <property type="project" value="UniProtKB-KW"/>
</dbReference>
<dbReference type="EMBL" id="FUZU01000001">
    <property type="protein sequence ID" value="SKC58085.1"/>
    <property type="molecule type" value="Genomic_DNA"/>
</dbReference>
<dbReference type="PANTHER" id="PTHR43133:SF8">
    <property type="entry name" value="RNA POLYMERASE SIGMA FACTOR HI_1459-RELATED"/>
    <property type="match status" value="1"/>
</dbReference>